<dbReference type="GO" id="GO:0016787">
    <property type="term" value="F:hydrolase activity"/>
    <property type="evidence" value="ECO:0007669"/>
    <property type="project" value="UniProtKB-KW"/>
</dbReference>
<comment type="caution">
    <text evidence="2">The sequence shown here is derived from an EMBL/GenBank/DDBJ whole genome shotgun (WGS) entry which is preliminary data.</text>
</comment>
<organism evidence="2 3">
    <name type="scientific">Psychrobacter aestuarii</name>
    <dbReference type="NCBI Taxonomy" id="556327"/>
    <lineage>
        <taxon>Bacteria</taxon>
        <taxon>Pseudomonadati</taxon>
        <taxon>Pseudomonadota</taxon>
        <taxon>Gammaproteobacteria</taxon>
        <taxon>Moraxellales</taxon>
        <taxon>Moraxellaceae</taxon>
        <taxon>Psychrobacter</taxon>
    </lineage>
</organism>
<name>A0ABN0VN81_9GAMM</name>
<dbReference type="InterPro" id="IPR029058">
    <property type="entry name" value="AB_hydrolase_fold"/>
</dbReference>
<accession>A0ABN0VN81</accession>
<dbReference type="Gene3D" id="3.40.50.1820">
    <property type="entry name" value="alpha/beta hydrolase"/>
    <property type="match status" value="1"/>
</dbReference>
<keyword evidence="2" id="KW-0378">Hydrolase</keyword>
<dbReference type="InterPro" id="IPR000073">
    <property type="entry name" value="AB_hydrolase_1"/>
</dbReference>
<gene>
    <name evidence="2" type="ORF">GCM10009129_06140</name>
</gene>
<dbReference type="EMBL" id="BAAAFR010000001">
    <property type="protein sequence ID" value="GAA0311584.1"/>
    <property type="molecule type" value="Genomic_DNA"/>
</dbReference>
<protein>
    <submittedName>
        <fullName evidence="2">Alpha/beta hydrolase</fullName>
    </submittedName>
</protein>
<reference evidence="2 3" key="1">
    <citation type="journal article" date="2019" name="Int. J. Syst. Evol. Microbiol.">
        <title>The Global Catalogue of Microorganisms (GCM) 10K type strain sequencing project: providing services to taxonomists for standard genome sequencing and annotation.</title>
        <authorList>
            <consortium name="The Broad Institute Genomics Platform"/>
            <consortium name="The Broad Institute Genome Sequencing Center for Infectious Disease"/>
            <person name="Wu L."/>
            <person name="Ma J."/>
        </authorList>
    </citation>
    <scope>NUCLEOTIDE SEQUENCE [LARGE SCALE GENOMIC DNA]</scope>
    <source>
        <strain evidence="2 3">JCM 16343</strain>
    </source>
</reference>
<evidence type="ECO:0000313" key="2">
    <source>
        <dbReference type="EMBL" id="GAA0311584.1"/>
    </source>
</evidence>
<evidence type="ECO:0000259" key="1">
    <source>
        <dbReference type="Pfam" id="PF12697"/>
    </source>
</evidence>
<proteinExistence type="predicted"/>
<dbReference type="Pfam" id="PF12697">
    <property type="entry name" value="Abhydrolase_6"/>
    <property type="match status" value="1"/>
</dbReference>
<sequence length="306" mass="34726">MDTNNESIMNTLSALSLEQLPVSILTGKPVLHFAHANGMPSAVYAPLFAKLEPFFTIEYIERLGTHPNYPVDNHWQRLTQQVVDSIARAREKHGVTQVVALGHSLGALCTLQALYKAPEQVAQAVLLDPPWIYGKTSLLWHVAKVTDKLPLMNHRFMDKLSPAGTSKHRRDVWDSREEAYDKLRNKRFFKDFDERSFQGYIEHGLDARADGKVTLAIPKEVEVAVFRTNPSWYWLKPNRAPKPPLTLVIGEESLFLKRRFPQQVHERLGIDYEVHVGGHMFPLEHPDAVADKVLSIIAAQLNKDNA</sequence>
<dbReference type="Proteomes" id="UP001501787">
    <property type="component" value="Unassembled WGS sequence"/>
</dbReference>
<evidence type="ECO:0000313" key="3">
    <source>
        <dbReference type="Proteomes" id="UP001501787"/>
    </source>
</evidence>
<feature type="domain" description="AB hydrolase-1" evidence="1">
    <location>
        <begin position="33"/>
        <end position="291"/>
    </location>
</feature>
<dbReference type="SUPFAM" id="SSF53474">
    <property type="entry name" value="alpha/beta-Hydrolases"/>
    <property type="match status" value="1"/>
</dbReference>
<keyword evidence="3" id="KW-1185">Reference proteome</keyword>